<dbReference type="InterPro" id="IPR036291">
    <property type="entry name" value="NAD(P)-bd_dom_sf"/>
</dbReference>
<name>A0A8H6TFW0_9AGAR</name>
<organism evidence="2 3">
    <name type="scientific">Mycena indigotica</name>
    <dbReference type="NCBI Taxonomy" id="2126181"/>
    <lineage>
        <taxon>Eukaryota</taxon>
        <taxon>Fungi</taxon>
        <taxon>Dikarya</taxon>
        <taxon>Basidiomycota</taxon>
        <taxon>Agaricomycotina</taxon>
        <taxon>Agaricomycetes</taxon>
        <taxon>Agaricomycetidae</taxon>
        <taxon>Agaricales</taxon>
        <taxon>Marasmiineae</taxon>
        <taxon>Mycenaceae</taxon>
        <taxon>Mycena</taxon>
    </lineage>
</organism>
<dbReference type="SUPFAM" id="SSF51735">
    <property type="entry name" value="NAD(P)-binding Rossmann-fold domains"/>
    <property type="match status" value="1"/>
</dbReference>
<evidence type="ECO:0000313" key="3">
    <source>
        <dbReference type="Proteomes" id="UP000636479"/>
    </source>
</evidence>
<dbReference type="RefSeq" id="XP_037226527.1">
    <property type="nucleotide sequence ID" value="XM_037358617.1"/>
</dbReference>
<proteinExistence type="predicted"/>
<protein>
    <recommendedName>
        <fullName evidence="4">NAD(P)-binding protein</fullName>
    </recommendedName>
</protein>
<dbReference type="Gene3D" id="3.40.50.720">
    <property type="entry name" value="NAD(P)-binding Rossmann-like Domain"/>
    <property type="match status" value="1"/>
</dbReference>
<sequence length="312" mass="33046">MPLLEEVKAANASWTLPTSYTPVFVVVGGTSGIGRGIAEALGRYSHGKAHIIIVGRNSVAAAQIIDGIAKPPGVIHEFVECDLTSLANVKRVCATLSTHFPRINMLVMTAGAVTLESVITAEGIDKSIAVVYYSRWAFVAGLLPSLLAAQSANEDARVFSVLNAGLGKPMDPNDLGLKQTMAAATSMPGLLQAGLAMATYMDLMIMAFAKRYPSLVFVHASPGAVSTPLWASSPTWRLRLIGYLIKIIYARKAKSIEQCGEHQLYAILHASAGAGRTGPEGDAIGMDTVQGSEEDAEALWRHTEELTKGIGV</sequence>
<reference evidence="2" key="1">
    <citation type="submission" date="2020-05" db="EMBL/GenBank/DDBJ databases">
        <title>Mycena genomes resolve the evolution of fungal bioluminescence.</title>
        <authorList>
            <person name="Tsai I.J."/>
        </authorList>
    </citation>
    <scope>NUCLEOTIDE SEQUENCE</scope>
    <source>
        <strain evidence="2">171206Taipei</strain>
    </source>
</reference>
<dbReference type="OrthoDB" id="2898509at2759"/>
<dbReference type="Proteomes" id="UP000636479">
    <property type="component" value="Unassembled WGS sequence"/>
</dbReference>
<keyword evidence="1" id="KW-0560">Oxidoreductase</keyword>
<dbReference type="GO" id="GO:0016491">
    <property type="term" value="F:oxidoreductase activity"/>
    <property type="evidence" value="ECO:0007669"/>
    <property type="project" value="UniProtKB-KW"/>
</dbReference>
<accession>A0A8H6TFW0</accession>
<evidence type="ECO:0000313" key="2">
    <source>
        <dbReference type="EMBL" id="KAF7316504.1"/>
    </source>
</evidence>
<dbReference type="GeneID" id="59341133"/>
<comment type="caution">
    <text evidence="2">The sequence shown here is derived from an EMBL/GenBank/DDBJ whole genome shotgun (WGS) entry which is preliminary data.</text>
</comment>
<dbReference type="EMBL" id="JACAZF010000001">
    <property type="protein sequence ID" value="KAF7316504.1"/>
    <property type="molecule type" value="Genomic_DNA"/>
</dbReference>
<evidence type="ECO:0008006" key="4">
    <source>
        <dbReference type="Google" id="ProtNLM"/>
    </source>
</evidence>
<dbReference type="Pfam" id="PF00106">
    <property type="entry name" value="adh_short"/>
    <property type="match status" value="1"/>
</dbReference>
<dbReference type="PANTHER" id="PTHR47534:SF3">
    <property type="entry name" value="ALCOHOL DEHYDROGENASE-LIKE C-TERMINAL DOMAIN-CONTAINING PROTEIN"/>
    <property type="match status" value="1"/>
</dbReference>
<gene>
    <name evidence="2" type="ORF">MIND_00169500</name>
</gene>
<dbReference type="PANTHER" id="PTHR47534">
    <property type="entry name" value="YALI0E05731P"/>
    <property type="match status" value="1"/>
</dbReference>
<dbReference type="InterPro" id="IPR002347">
    <property type="entry name" value="SDR_fam"/>
</dbReference>
<evidence type="ECO:0000256" key="1">
    <source>
        <dbReference type="ARBA" id="ARBA00023002"/>
    </source>
</evidence>
<dbReference type="PRINTS" id="PR00081">
    <property type="entry name" value="GDHRDH"/>
</dbReference>
<keyword evidence="3" id="KW-1185">Reference proteome</keyword>
<dbReference type="InterPro" id="IPR052228">
    <property type="entry name" value="Sec_Metab_Biosynth_Oxidored"/>
</dbReference>
<dbReference type="AlphaFoldDB" id="A0A8H6TFW0"/>